<gene>
    <name evidence="1" type="ORF">FH608_042080</name>
</gene>
<dbReference type="OrthoDB" id="3698941at2"/>
<organism evidence="1 2">
    <name type="scientific">Nonomuraea phyllanthi</name>
    <dbReference type="NCBI Taxonomy" id="2219224"/>
    <lineage>
        <taxon>Bacteria</taxon>
        <taxon>Bacillati</taxon>
        <taxon>Actinomycetota</taxon>
        <taxon>Actinomycetes</taxon>
        <taxon>Streptosporangiales</taxon>
        <taxon>Streptosporangiaceae</taxon>
        <taxon>Nonomuraea</taxon>
    </lineage>
</organism>
<name>A0A5C4VII3_9ACTN</name>
<evidence type="ECO:0000313" key="2">
    <source>
        <dbReference type="Proteomes" id="UP000312512"/>
    </source>
</evidence>
<comment type="caution">
    <text evidence="1">The sequence shown here is derived from an EMBL/GenBank/DDBJ whole genome shotgun (WGS) entry which is preliminary data.</text>
</comment>
<dbReference type="AlphaFoldDB" id="A0A5C4VII3"/>
<protein>
    <submittedName>
        <fullName evidence="1">DUF4158 domain-containing protein</fullName>
    </submittedName>
</protein>
<dbReference type="Proteomes" id="UP000312512">
    <property type="component" value="Unassembled WGS sequence"/>
</dbReference>
<dbReference type="Pfam" id="PF13700">
    <property type="entry name" value="DUF4158"/>
    <property type="match status" value="1"/>
</dbReference>
<sequence length="59" mass="6660">MTSVDRTAYPGFARVVSARELAEAFTPTEAEVAWARGRTQDEHHLLALVVWLKSYQRLG</sequence>
<keyword evidence="2" id="KW-1185">Reference proteome</keyword>
<accession>A0A5C4VII3</accession>
<proteinExistence type="predicted"/>
<dbReference type="EMBL" id="VDLX02000022">
    <property type="protein sequence ID" value="KAB8189050.1"/>
    <property type="molecule type" value="Genomic_DNA"/>
</dbReference>
<evidence type="ECO:0000313" key="1">
    <source>
        <dbReference type="EMBL" id="KAB8189050.1"/>
    </source>
</evidence>
<reference evidence="1 2" key="1">
    <citation type="submission" date="2019-10" db="EMBL/GenBank/DDBJ databases">
        <title>Nonomuraea sp. nov., isolated from Phyllanthus amarus.</title>
        <authorList>
            <person name="Klykleung N."/>
            <person name="Tanasupawat S."/>
        </authorList>
    </citation>
    <scope>NUCLEOTIDE SEQUENCE [LARGE SCALE GENOMIC DNA]</scope>
    <source>
        <strain evidence="1 2">PA1-10</strain>
    </source>
</reference>
<dbReference type="InterPro" id="IPR025296">
    <property type="entry name" value="DUF4158"/>
</dbReference>